<dbReference type="STRING" id="1302690.BUE76_07650"/>
<protein>
    <submittedName>
        <fullName evidence="1">Uncharacterized protein</fullName>
    </submittedName>
</protein>
<evidence type="ECO:0000313" key="2">
    <source>
        <dbReference type="Proteomes" id="UP000184368"/>
    </source>
</evidence>
<dbReference type="AlphaFoldDB" id="A0A1M5CE91"/>
<sequence length="892" mass="101091">MKLLFQFETAGRTILVEYDETTRKIKPRAQDGQPIPAIFPRTDGNYVENKEVTRFCLGADLVIIFPRTNYPYAVQSIVPNSSQCAVAQPLPASIPAIEWVNKDQPQPFVDSNLFLDVDGVRKLESYISEAGTMDAPAGSTITVQQPIFEGLPGFYWLAVTDLTTETVLYKATSNVSSYPAIPNTFTFIIQEGHRYRIEAVASEFGNIVPPTSPNAPERLIYRLQWRNFEETLQTVDIIDTSEKNPTAVDKIIPLDGAGNAFSVSIVDNEESPFTPIRAKEAIIRFLGSEEVNLSNFGEGEDNRWYVVHYTNNVQVPTFQGFLTFSDAMEPFLPYPNEVQLVATDGLGLLKDVPLTDKAGKNPKGTFTLIQYVAWALQKTGLELGINLVHNLWEENNPGLPMYATTYLDAKTFEDEVGTSISCYEVLQRILGEDAFLQFNGGKWWIVRPDELQGGTYKVWKFDSAGALIPSILTPNPEMIEPVKLLGFDEKVSWINEQQNVIYNRPHREVKEVFNYEFHKELVDNINFSRGAMIIPMGGQDWKAYQVEDWTMKAGFAHSPNTITSQAYIKRVFFEGYEKERYLVFTPQTNQVPNSNHIESNPIPIEAKDRFTASIDYKLKQTGSNYGQSVFVMTVRLAGNDGTFWWLGRVNDKETWVQAGDNWGSQSATAQTFVDYTDPDWATLTWKAPASPVGGLVYLTLHTLNVRPDFSQDNTDVFYQNLRFTYDPYINGGYAEYSGQYNRVFQGGKYQSKHEQQVYVSDSPRKLFKGALLRKDGTGKYLLAGKFTHPAYPGFKQPFGWWQAMAVWYAKRRVLCLFEGDTDGLNLPAPGDCIHQWQITDITAQTKGKTFMLLHYDMNFTDCSGQVVLHEISDNAHPKTFTGPHEFRYLERR</sequence>
<name>A0A1M5CE91_9BACT</name>
<organism evidence="1 2">
    <name type="scientific">Cnuella takakiae</name>
    <dbReference type="NCBI Taxonomy" id="1302690"/>
    <lineage>
        <taxon>Bacteria</taxon>
        <taxon>Pseudomonadati</taxon>
        <taxon>Bacteroidota</taxon>
        <taxon>Chitinophagia</taxon>
        <taxon>Chitinophagales</taxon>
        <taxon>Chitinophagaceae</taxon>
        <taxon>Cnuella</taxon>
    </lineage>
</organism>
<dbReference type="Proteomes" id="UP000184368">
    <property type="component" value="Unassembled WGS sequence"/>
</dbReference>
<evidence type="ECO:0000313" key="1">
    <source>
        <dbReference type="EMBL" id="SHF53058.1"/>
    </source>
</evidence>
<keyword evidence="2" id="KW-1185">Reference proteome</keyword>
<gene>
    <name evidence="1" type="ORF">SAMN05444008_10933</name>
</gene>
<dbReference type="RefSeq" id="WP_073043693.1">
    <property type="nucleotide sequence ID" value="NZ_FQUO01000009.1"/>
</dbReference>
<reference evidence="1 2" key="1">
    <citation type="submission" date="2016-11" db="EMBL/GenBank/DDBJ databases">
        <authorList>
            <person name="Jaros S."/>
            <person name="Januszkiewicz K."/>
            <person name="Wedrychowicz H."/>
        </authorList>
    </citation>
    <scope>NUCLEOTIDE SEQUENCE [LARGE SCALE GENOMIC DNA]</scope>
    <source>
        <strain evidence="1 2">DSM 26897</strain>
    </source>
</reference>
<dbReference type="EMBL" id="FQUO01000009">
    <property type="protein sequence ID" value="SHF53058.1"/>
    <property type="molecule type" value="Genomic_DNA"/>
</dbReference>
<proteinExistence type="predicted"/>
<accession>A0A1M5CE91</accession>